<dbReference type="RefSeq" id="WP_319987198.1">
    <property type="nucleotide sequence ID" value="NZ_JAXAVV010000015.1"/>
</dbReference>
<comment type="caution">
    <text evidence="3">The sequence shown here is derived from an EMBL/GenBank/DDBJ whole genome shotgun (WGS) entry which is preliminary data.</text>
</comment>
<organism evidence="3 4">
    <name type="scientific">Lentzea kristufekii</name>
    <dbReference type="NCBI Taxonomy" id="3095430"/>
    <lineage>
        <taxon>Bacteria</taxon>
        <taxon>Bacillati</taxon>
        <taxon>Actinomycetota</taxon>
        <taxon>Actinomycetes</taxon>
        <taxon>Pseudonocardiales</taxon>
        <taxon>Pseudonocardiaceae</taxon>
        <taxon>Lentzea</taxon>
    </lineage>
</organism>
<gene>
    <name evidence="3" type="ORF">SK571_28745</name>
</gene>
<proteinExistence type="predicted"/>
<evidence type="ECO:0000256" key="1">
    <source>
        <dbReference type="SAM" id="MobiDB-lite"/>
    </source>
</evidence>
<keyword evidence="4" id="KW-1185">Reference proteome</keyword>
<accession>A0ABU4TZT4</accession>
<keyword evidence="2" id="KW-1133">Transmembrane helix</keyword>
<evidence type="ECO:0000313" key="4">
    <source>
        <dbReference type="Proteomes" id="UP001271792"/>
    </source>
</evidence>
<feature type="compositionally biased region" description="Pro residues" evidence="1">
    <location>
        <begin position="27"/>
        <end position="37"/>
    </location>
</feature>
<reference evidence="3 4" key="1">
    <citation type="submission" date="2023-11" db="EMBL/GenBank/DDBJ databases">
        <title>Lentzea sokolovensis, sp. nov., Lentzea kristufkii, sp. nov., and Lentzea miocenensis, sp. nov., rare actinobacteria from Sokolov Coal Basin, Miocene lacustrine sediment, Czech Republic.</title>
        <authorList>
            <person name="Lara A."/>
            <person name="Kotroba L."/>
            <person name="Nouioui I."/>
            <person name="Neumann-Schaal M."/>
            <person name="Mast Y."/>
            <person name="Chronakova A."/>
        </authorList>
    </citation>
    <scope>NUCLEOTIDE SEQUENCE [LARGE SCALE GENOMIC DNA]</scope>
    <source>
        <strain evidence="3 4">BCCO 10_0798</strain>
    </source>
</reference>
<name>A0ABU4TZT4_9PSEU</name>
<feature type="region of interest" description="Disordered" evidence="1">
    <location>
        <begin position="1"/>
        <end position="43"/>
    </location>
</feature>
<keyword evidence="2" id="KW-0812">Transmembrane</keyword>
<sequence length="240" mass="24963">MTTPPIPPTPPDEPGNVWAAPSGSPAPQTPFPVPPAPSAAGVPPHRTSRVGLVIVGVLGVLLLTLVAGVGIWFAKSDGLSRLAGPGTTSNPPTSTSSPLPAAEVGDCVKMSGASFNIKYDEVSCEGQLHNYTVVKVLADRSEKCGDDPGSYMKYHGYAGRKSVNLCLIPVFADGQCYSFTTLSLNAEFQTAPCGGLQVVQVKVLANTVDKAACGASPALALAYPDIKTTYCFTDTYKYGR</sequence>
<evidence type="ECO:0000313" key="3">
    <source>
        <dbReference type="EMBL" id="MDX8053382.1"/>
    </source>
</evidence>
<evidence type="ECO:0008006" key="5">
    <source>
        <dbReference type="Google" id="ProtNLM"/>
    </source>
</evidence>
<dbReference type="Proteomes" id="UP001271792">
    <property type="component" value="Unassembled WGS sequence"/>
</dbReference>
<protein>
    <recommendedName>
        <fullName evidence="5">Serine/threonine protein kinase</fullName>
    </recommendedName>
</protein>
<keyword evidence="2" id="KW-0472">Membrane</keyword>
<feature type="compositionally biased region" description="Pro residues" evidence="1">
    <location>
        <begin position="1"/>
        <end position="13"/>
    </location>
</feature>
<dbReference type="EMBL" id="JAXAVV010000015">
    <property type="protein sequence ID" value="MDX8053382.1"/>
    <property type="molecule type" value="Genomic_DNA"/>
</dbReference>
<evidence type="ECO:0000256" key="2">
    <source>
        <dbReference type="SAM" id="Phobius"/>
    </source>
</evidence>
<feature type="transmembrane region" description="Helical" evidence="2">
    <location>
        <begin position="50"/>
        <end position="74"/>
    </location>
</feature>